<feature type="region of interest" description="Disordered" evidence="2">
    <location>
        <begin position="464"/>
        <end position="493"/>
    </location>
</feature>
<reference evidence="3" key="1">
    <citation type="journal article" date="2023" name="Mol. Phylogenet. Evol.">
        <title>Genome-scale phylogeny and comparative genomics of the fungal order Sordariales.</title>
        <authorList>
            <person name="Hensen N."/>
            <person name="Bonometti L."/>
            <person name="Westerberg I."/>
            <person name="Brannstrom I.O."/>
            <person name="Guillou S."/>
            <person name="Cros-Aarteil S."/>
            <person name="Calhoun S."/>
            <person name="Haridas S."/>
            <person name="Kuo A."/>
            <person name="Mondo S."/>
            <person name="Pangilinan J."/>
            <person name="Riley R."/>
            <person name="LaButti K."/>
            <person name="Andreopoulos B."/>
            <person name="Lipzen A."/>
            <person name="Chen C."/>
            <person name="Yan M."/>
            <person name="Daum C."/>
            <person name="Ng V."/>
            <person name="Clum A."/>
            <person name="Steindorff A."/>
            <person name="Ohm R.A."/>
            <person name="Martin F."/>
            <person name="Silar P."/>
            <person name="Natvig D.O."/>
            <person name="Lalanne C."/>
            <person name="Gautier V."/>
            <person name="Ament-Velasquez S.L."/>
            <person name="Kruys A."/>
            <person name="Hutchinson M.I."/>
            <person name="Powell A.J."/>
            <person name="Barry K."/>
            <person name="Miller A.N."/>
            <person name="Grigoriev I.V."/>
            <person name="Debuchy R."/>
            <person name="Gladieux P."/>
            <person name="Hiltunen Thoren M."/>
            <person name="Johannesson H."/>
        </authorList>
    </citation>
    <scope>NUCLEOTIDE SEQUENCE</scope>
    <source>
        <strain evidence="3">CBS 232.78</strain>
    </source>
</reference>
<feature type="region of interest" description="Disordered" evidence="2">
    <location>
        <begin position="1"/>
        <end position="166"/>
    </location>
</feature>
<feature type="coiled-coil region" evidence="1">
    <location>
        <begin position="347"/>
        <end position="416"/>
    </location>
</feature>
<proteinExistence type="predicted"/>
<feature type="compositionally biased region" description="Low complexity" evidence="2">
    <location>
        <begin position="76"/>
        <end position="91"/>
    </location>
</feature>
<feature type="compositionally biased region" description="Polar residues" evidence="2">
    <location>
        <begin position="108"/>
        <end position="121"/>
    </location>
</feature>
<gene>
    <name evidence="3" type="ORF">B0H63DRAFT_470565</name>
</gene>
<feature type="region of interest" description="Disordered" evidence="2">
    <location>
        <begin position="317"/>
        <end position="336"/>
    </location>
</feature>
<dbReference type="EMBL" id="JAULSW010000003">
    <property type="protein sequence ID" value="KAK3387635.1"/>
    <property type="molecule type" value="Genomic_DNA"/>
</dbReference>
<reference evidence="3" key="2">
    <citation type="submission" date="2023-06" db="EMBL/GenBank/DDBJ databases">
        <authorList>
            <consortium name="Lawrence Berkeley National Laboratory"/>
            <person name="Haridas S."/>
            <person name="Hensen N."/>
            <person name="Bonometti L."/>
            <person name="Westerberg I."/>
            <person name="Brannstrom I.O."/>
            <person name="Guillou S."/>
            <person name="Cros-Aarteil S."/>
            <person name="Calhoun S."/>
            <person name="Kuo A."/>
            <person name="Mondo S."/>
            <person name="Pangilinan J."/>
            <person name="Riley R."/>
            <person name="LaButti K."/>
            <person name="Andreopoulos B."/>
            <person name="Lipzen A."/>
            <person name="Chen C."/>
            <person name="Yanf M."/>
            <person name="Daum C."/>
            <person name="Ng V."/>
            <person name="Clum A."/>
            <person name="Steindorff A."/>
            <person name="Ohm R."/>
            <person name="Martin F."/>
            <person name="Silar P."/>
            <person name="Natvig D."/>
            <person name="Lalanne C."/>
            <person name="Gautier V."/>
            <person name="Ament-velasquez S.L."/>
            <person name="Kruys A."/>
            <person name="Hutchinson M.I."/>
            <person name="Powell A.J."/>
            <person name="Barry K."/>
            <person name="Miller A.N."/>
            <person name="Grigoriev I.V."/>
            <person name="Debuchy R."/>
            <person name="Gladieux P."/>
            <person name="Thoren M.H."/>
            <person name="Johannesson H."/>
        </authorList>
    </citation>
    <scope>NUCLEOTIDE SEQUENCE</scope>
    <source>
        <strain evidence="3">CBS 232.78</strain>
    </source>
</reference>
<accession>A0AAE0NU26</accession>
<dbReference type="AlphaFoldDB" id="A0AAE0NU26"/>
<protein>
    <submittedName>
        <fullName evidence="3">Uncharacterized protein</fullName>
    </submittedName>
</protein>
<feature type="region of interest" description="Disordered" evidence="2">
    <location>
        <begin position="210"/>
        <end position="265"/>
    </location>
</feature>
<evidence type="ECO:0000313" key="3">
    <source>
        <dbReference type="EMBL" id="KAK3387635.1"/>
    </source>
</evidence>
<dbReference type="Proteomes" id="UP001285441">
    <property type="component" value="Unassembled WGS sequence"/>
</dbReference>
<evidence type="ECO:0000256" key="2">
    <source>
        <dbReference type="SAM" id="MobiDB-lite"/>
    </source>
</evidence>
<organism evidence="3 4">
    <name type="scientific">Podospora didyma</name>
    <dbReference type="NCBI Taxonomy" id="330526"/>
    <lineage>
        <taxon>Eukaryota</taxon>
        <taxon>Fungi</taxon>
        <taxon>Dikarya</taxon>
        <taxon>Ascomycota</taxon>
        <taxon>Pezizomycotina</taxon>
        <taxon>Sordariomycetes</taxon>
        <taxon>Sordariomycetidae</taxon>
        <taxon>Sordariales</taxon>
        <taxon>Podosporaceae</taxon>
        <taxon>Podospora</taxon>
    </lineage>
</organism>
<feature type="compositionally biased region" description="Low complexity" evidence="2">
    <location>
        <begin position="239"/>
        <end position="264"/>
    </location>
</feature>
<sequence>MREEDETAADLSPSFPYSPPSPLLSSPTSPPSQRNEATAEHQHEEGGRFAAPRPHTPPDQQILTQRRPHRQQHVRSPSLPLPSALSSPPSLHRLGIGSPSPLSPLLRQFSTPPQNGNTNFRSVGRDDADDELSEEDDRHSSGEDDIDEDSSDPEHGQDDDLAQDSKDVLIQRLSDLLQHLSTKGSTRGIQEAAILSGLHVKVDEMEEVMFAKGNAKSPRAQSKGRRRPRATRRRRMPSRPRGVPPLLSSSSIMSQSSLSSPLGPAVHTGGGANIPPVWSMPTPPTWLAGVGAGRFAELESLTQQPFLQAEAAMAEETSTSATTRPGSTAHTVTEKAKSSGVIAESVATEAEKLSADLEKVVKNLQARREESDHLHGLLVERAEAAAARIIELEKDVTDLEDEINSNESELTHLRLELRAVESMCQDTAAATAFDPDLVQSIENWKSDWALLRDSMSAQRKARHHRQHMRLGSDAEEESTLASTTDLGEFGTPS</sequence>
<evidence type="ECO:0000256" key="1">
    <source>
        <dbReference type="SAM" id="Coils"/>
    </source>
</evidence>
<feature type="compositionally biased region" description="Basic residues" evidence="2">
    <location>
        <begin position="222"/>
        <end position="238"/>
    </location>
</feature>
<comment type="caution">
    <text evidence="3">The sequence shown here is derived from an EMBL/GenBank/DDBJ whole genome shotgun (WGS) entry which is preliminary data.</text>
</comment>
<evidence type="ECO:0000313" key="4">
    <source>
        <dbReference type="Proteomes" id="UP001285441"/>
    </source>
</evidence>
<feature type="compositionally biased region" description="Basic and acidic residues" evidence="2">
    <location>
        <begin position="152"/>
        <end position="166"/>
    </location>
</feature>
<name>A0AAE0NU26_9PEZI</name>
<keyword evidence="1" id="KW-0175">Coiled coil</keyword>
<feature type="compositionally biased region" description="Basic and acidic residues" evidence="2">
    <location>
        <begin position="37"/>
        <end position="47"/>
    </location>
</feature>
<keyword evidence="4" id="KW-1185">Reference proteome</keyword>